<reference evidence="3" key="1">
    <citation type="submission" date="2025-08" db="UniProtKB">
        <authorList>
            <consortium name="RefSeq"/>
        </authorList>
    </citation>
    <scope>IDENTIFICATION</scope>
    <source>
        <tissue evidence="3">Whole Larva</tissue>
    </source>
</reference>
<dbReference type="PANTHER" id="PTHR21261:SF6">
    <property type="entry name" value="BEATEN PATH IIA-RELATED"/>
    <property type="match status" value="1"/>
</dbReference>
<dbReference type="InterPro" id="IPR007110">
    <property type="entry name" value="Ig-like_dom"/>
</dbReference>
<dbReference type="PROSITE" id="PS50835">
    <property type="entry name" value="IG_LIKE"/>
    <property type="match status" value="1"/>
</dbReference>
<evidence type="ECO:0000313" key="3">
    <source>
        <dbReference type="RefSeq" id="XP_017769911.1"/>
    </source>
</evidence>
<sequence length="264" mass="29630">MFFFVSCFADCTGLRNVRLTIEPRVVQRHHHSILHCKYDQEDEPLYTVKWYRGPHEFYRYTPTERPPTKVFPYAGITVDVNHSNSTQVLLQNIEFNLSGNFSCEVTIDGVVFSTGTDTQSMLVVQLPEHPPTISVGHERLDYGHILRANCSSPPSKPPAHLKFLLNNVTVARTEALNGRRALDAVWSDLVLELPLTQYHFTDGRLILSCVAQVSDIYQKEATLELASARNPVPERVSAVDCGSAVSTYVIVPLVTLHVLLLINS</sequence>
<name>A0ABM1M5R1_NICVS</name>
<dbReference type="Proteomes" id="UP000695000">
    <property type="component" value="Unplaced"/>
</dbReference>
<organism evidence="2 3">
    <name type="scientific">Nicrophorus vespilloides</name>
    <name type="common">Boreal carrion beetle</name>
    <dbReference type="NCBI Taxonomy" id="110193"/>
    <lineage>
        <taxon>Eukaryota</taxon>
        <taxon>Metazoa</taxon>
        <taxon>Ecdysozoa</taxon>
        <taxon>Arthropoda</taxon>
        <taxon>Hexapoda</taxon>
        <taxon>Insecta</taxon>
        <taxon>Pterygota</taxon>
        <taxon>Neoptera</taxon>
        <taxon>Endopterygota</taxon>
        <taxon>Coleoptera</taxon>
        <taxon>Polyphaga</taxon>
        <taxon>Staphyliniformia</taxon>
        <taxon>Silphidae</taxon>
        <taxon>Nicrophorinae</taxon>
        <taxon>Nicrophorus</taxon>
    </lineage>
</organism>
<proteinExistence type="predicted"/>
<evidence type="ECO:0000259" key="1">
    <source>
        <dbReference type="PROSITE" id="PS50835"/>
    </source>
</evidence>
<dbReference type="PANTHER" id="PTHR21261">
    <property type="entry name" value="BEAT PROTEIN"/>
    <property type="match status" value="1"/>
</dbReference>
<dbReference type="SUPFAM" id="SSF48726">
    <property type="entry name" value="Immunoglobulin"/>
    <property type="match status" value="1"/>
</dbReference>
<feature type="domain" description="Ig-like" evidence="1">
    <location>
        <begin position="34"/>
        <end position="113"/>
    </location>
</feature>
<gene>
    <name evidence="3" type="primary">LOC108557768</name>
</gene>
<evidence type="ECO:0000313" key="2">
    <source>
        <dbReference type="Proteomes" id="UP000695000"/>
    </source>
</evidence>
<dbReference type="RefSeq" id="XP_017769911.1">
    <property type="nucleotide sequence ID" value="XM_017914422.1"/>
</dbReference>
<dbReference type="InterPro" id="IPR036179">
    <property type="entry name" value="Ig-like_dom_sf"/>
</dbReference>
<protein>
    <submittedName>
        <fullName evidence="3">Uncharacterized protein LOC108557768</fullName>
    </submittedName>
</protein>
<keyword evidence="2" id="KW-1185">Reference proteome</keyword>
<dbReference type="Gene3D" id="2.60.40.10">
    <property type="entry name" value="Immunoglobulins"/>
    <property type="match status" value="1"/>
</dbReference>
<dbReference type="InterPro" id="IPR013783">
    <property type="entry name" value="Ig-like_fold"/>
</dbReference>
<dbReference type="GeneID" id="108557768"/>
<accession>A0ABM1M5R1</accession>